<evidence type="ECO:0000256" key="3">
    <source>
        <dbReference type="ARBA" id="ARBA00022840"/>
    </source>
</evidence>
<dbReference type="InterPro" id="IPR003439">
    <property type="entry name" value="ABC_transporter-like_ATP-bd"/>
</dbReference>
<gene>
    <name evidence="6" type="ORF">METZ01_LOCUS310884</name>
</gene>
<feature type="domain" description="ABC transporter" evidence="5">
    <location>
        <begin position="5"/>
        <end position="206"/>
    </location>
</feature>
<dbReference type="PROSITE" id="PS00211">
    <property type="entry name" value="ABC_TRANSPORTER_1"/>
    <property type="match status" value="1"/>
</dbReference>
<keyword evidence="3" id="KW-0067">ATP-binding</keyword>
<name>A0A382NBB9_9ZZZZ</name>
<keyword evidence="2" id="KW-0547">Nucleotide-binding</keyword>
<sequence length="207" mass="22543">MMNSLECANLVISVEGRVLVQDLQLSIEAGSFVCILGRNGVGKTLTLHTLAGLRPALSGTASVEGTALVDLSRRQIAQRLGLLLQMQDDTFPVTAIESALMGRHAHLGFWQRESSQDRLMAMDALKVFGLSGLEKRMVMTLSGGERRRVALATLLVQNPNIWLLDEPTNHLDPHHQLDALDKLSGLAQDGKCIIATLHDPMLAARFS</sequence>
<keyword evidence="1" id="KW-0813">Transport</keyword>
<evidence type="ECO:0000259" key="5">
    <source>
        <dbReference type="PROSITE" id="PS50893"/>
    </source>
</evidence>
<dbReference type="PROSITE" id="PS50893">
    <property type="entry name" value="ABC_TRANSPORTER_2"/>
    <property type="match status" value="1"/>
</dbReference>
<dbReference type="InterPro" id="IPR027417">
    <property type="entry name" value="P-loop_NTPase"/>
</dbReference>
<reference evidence="6" key="1">
    <citation type="submission" date="2018-05" db="EMBL/GenBank/DDBJ databases">
        <authorList>
            <person name="Lanie J.A."/>
            <person name="Ng W.-L."/>
            <person name="Kazmierczak K.M."/>
            <person name="Andrzejewski T.M."/>
            <person name="Davidsen T.M."/>
            <person name="Wayne K.J."/>
            <person name="Tettelin H."/>
            <person name="Glass J.I."/>
            <person name="Rusch D."/>
            <person name="Podicherti R."/>
            <person name="Tsui H.-C.T."/>
            <person name="Winkler M.E."/>
        </authorList>
    </citation>
    <scope>NUCLEOTIDE SEQUENCE</scope>
</reference>
<dbReference type="PANTHER" id="PTHR42794:SF1">
    <property type="entry name" value="HEMIN IMPORT ATP-BINDING PROTEIN HMUV"/>
    <property type="match status" value="1"/>
</dbReference>
<feature type="non-terminal residue" evidence="6">
    <location>
        <position position="207"/>
    </location>
</feature>
<dbReference type="GO" id="GO:0016887">
    <property type="term" value="F:ATP hydrolysis activity"/>
    <property type="evidence" value="ECO:0007669"/>
    <property type="project" value="InterPro"/>
</dbReference>
<evidence type="ECO:0000256" key="4">
    <source>
        <dbReference type="ARBA" id="ARBA00022967"/>
    </source>
</evidence>
<dbReference type="EMBL" id="UINC01099052">
    <property type="protein sequence ID" value="SVC58030.1"/>
    <property type="molecule type" value="Genomic_DNA"/>
</dbReference>
<protein>
    <recommendedName>
        <fullName evidence="5">ABC transporter domain-containing protein</fullName>
    </recommendedName>
</protein>
<dbReference type="SUPFAM" id="SSF52540">
    <property type="entry name" value="P-loop containing nucleoside triphosphate hydrolases"/>
    <property type="match status" value="1"/>
</dbReference>
<dbReference type="PANTHER" id="PTHR42794">
    <property type="entry name" value="HEMIN IMPORT ATP-BINDING PROTEIN HMUV"/>
    <property type="match status" value="1"/>
</dbReference>
<dbReference type="Gene3D" id="3.40.50.300">
    <property type="entry name" value="P-loop containing nucleotide triphosphate hydrolases"/>
    <property type="match status" value="1"/>
</dbReference>
<dbReference type="InterPro" id="IPR003593">
    <property type="entry name" value="AAA+_ATPase"/>
</dbReference>
<dbReference type="Pfam" id="PF00005">
    <property type="entry name" value="ABC_tran"/>
    <property type="match status" value="1"/>
</dbReference>
<evidence type="ECO:0000256" key="1">
    <source>
        <dbReference type="ARBA" id="ARBA00022448"/>
    </source>
</evidence>
<keyword evidence="4" id="KW-1278">Translocase</keyword>
<evidence type="ECO:0000313" key="6">
    <source>
        <dbReference type="EMBL" id="SVC58030.1"/>
    </source>
</evidence>
<dbReference type="CDD" id="cd03214">
    <property type="entry name" value="ABC_Iron-Siderophores_B12_Hemin"/>
    <property type="match status" value="1"/>
</dbReference>
<dbReference type="GO" id="GO:0005524">
    <property type="term" value="F:ATP binding"/>
    <property type="evidence" value="ECO:0007669"/>
    <property type="project" value="UniProtKB-KW"/>
</dbReference>
<dbReference type="AlphaFoldDB" id="A0A382NBB9"/>
<dbReference type="InterPro" id="IPR017871">
    <property type="entry name" value="ABC_transporter-like_CS"/>
</dbReference>
<dbReference type="SMART" id="SM00382">
    <property type="entry name" value="AAA"/>
    <property type="match status" value="1"/>
</dbReference>
<evidence type="ECO:0000256" key="2">
    <source>
        <dbReference type="ARBA" id="ARBA00022741"/>
    </source>
</evidence>
<organism evidence="6">
    <name type="scientific">marine metagenome</name>
    <dbReference type="NCBI Taxonomy" id="408172"/>
    <lineage>
        <taxon>unclassified sequences</taxon>
        <taxon>metagenomes</taxon>
        <taxon>ecological metagenomes</taxon>
    </lineage>
</organism>
<proteinExistence type="predicted"/>
<accession>A0A382NBB9</accession>